<dbReference type="GO" id="GO:0006508">
    <property type="term" value="P:proteolysis"/>
    <property type="evidence" value="ECO:0007669"/>
    <property type="project" value="UniProtKB-KW"/>
</dbReference>
<dbReference type="WBParaSite" id="SSTP_0000894300.1">
    <property type="protein sequence ID" value="SSTP_0000894300.1"/>
    <property type="gene ID" value="SSTP_0000894300"/>
</dbReference>
<dbReference type="Pfam" id="PF00092">
    <property type="entry name" value="VWA"/>
    <property type="match status" value="2"/>
</dbReference>
<dbReference type="SUPFAM" id="SSF53474">
    <property type="entry name" value="alpha/beta-Hydrolases"/>
    <property type="match status" value="1"/>
</dbReference>
<evidence type="ECO:0000256" key="6">
    <source>
        <dbReference type="ARBA" id="ARBA00022801"/>
    </source>
</evidence>
<evidence type="ECO:0000256" key="3">
    <source>
        <dbReference type="ARBA" id="ARBA00011897"/>
    </source>
</evidence>
<dbReference type="InterPro" id="IPR001375">
    <property type="entry name" value="Peptidase_S9_cat"/>
</dbReference>
<dbReference type="CDD" id="cd00198">
    <property type="entry name" value="vWFA"/>
    <property type="match status" value="1"/>
</dbReference>
<reference evidence="12" key="1">
    <citation type="submission" date="2015-08" db="UniProtKB">
        <authorList>
            <consortium name="WormBaseParasite"/>
        </authorList>
    </citation>
    <scope>IDENTIFICATION</scope>
</reference>
<dbReference type="Proteomes" id="UP000035681">
    <property type="component" value="Unplaced"/>
</dbReference>
<dbReference type="Pfam" id="PF00326">
    <property type="entry name" value="Peptidase_S9"/>
    <property type="match status" value="1"/>
</dbReference>
<organism evidence="12">
    <name type="scientific">Strongyloides stercoralis</name>
    <name type="common">Threadworm</name>
    <dbReference type="NCBI Taxonomy" id="6248"/>
    <lineage>
        <taxon>Eukaryota</taxon>
        <taxon>Metazoa</taxon>
        <taxon>Ecdysozoa</taxon>
        <taxon>Nematoda</taxon>
        <taxon>Chromadorea</taxon>
        <taxon>Rhabditida</taxon>
        <taxon>Tylenchina</taxon>
        <taxon>Panagrolaimomorpha</taxon>
        <taxon>Strongyloidoidea</taxon>
        <taxon>Strongyloididae</taxon>
        <taxon>Strongyloides</taxon>
    </lineage>
</organism>
<dbReference type="Gene3D" id="3.10.100.10">
    <property type="entry name" value="Mannose-Binding Protein A, subunit A"/>
    <property type="match status" value="1"/>
</dbReference>
<keyword evidence="9" id="KW-1133">Transmembrane helix</keyword>
<feature type="domain" description="VWFA" evidence="10">
    <location>
        <begin position="24"/>
        <end position="214"/>
    </location>
</feature>
<dbReference type="SMART" id="SM00034">
    <property type="entry name" value="CLECT"/>
    <property type="match status" value="1"/>
</dbReference>
<dbReference type="PRINTS" id="PR00862">
    <property type="entry name" value="PROLIGOPTASE"/>
</dbReference>
<dbReference type="InterPro" id="IPR051167">
    <property type="entry name" value="Prolyl_oligopep/macrocyclase"/>
</dbReference>
<dbReference type="Pfam" id="PF00059">
    <property type="entry name" value="Lectin_C"/>
    <property type="match status" value="1"/>
</dbReference>
<dbReference type="Gene3D" id="3.40.50.410">
    <property type="entry name" value="von Willebrand factor, type A domain"/>
    <property type="match status" value="2"/>
</dbReference>
<keyword evidence="5" id="KW-0645">Protease</keyword>
<dbReference type="PROSITE" id="PS50234">
    <property type="entry name" value="VWFA"/>
    <property type="match status" value="2"/>
</dbReference>
<evidence type="ECO:0000256" key="5">
    <source>
        <dbReference type="ARBA" id="ARBA00022670"/>
    </source>
</evidence>
<protein>
    <recommendedName>
        <fullName evidence="4">Prolyl endopeptidase</fullName>
        <ecNumber evidence="3">3.4.21.26</ecNumber>
    </recommendedName>
    <alternativeName>
        <fullName evidence="8">Post-proline cleaving enzyme</fullName>
    </alternativeName>
</protein>
<evidence type="ECO:0000256" key="7">
    <source>
        <dbReference type="ARBA" id="ARBA00022825"/>
    </source>
</evidence>
<dbReference type="SMART" id="SM00327">
    <property type="entry name" value="VWA"/>
    <property type="match status" value="2"/>
</dbReference>
<dbReference type="Gene3D" id="2.130.10.120">
    <property type="entry name" value="Prolyl oligopeptidase, N-terminal domain"/>
    <property type="match status" value="1"/>
</dbReference>
<keyword evidence="6" id="KW-0378">Hydrolase</keyword>
<evidence type="ECO:0000256" key="9">
    <source>
        <dbReference type="SAM" id="Phobius"/>
    </source>
</evidence>
<keyword evidence="7" id="KW-0720">Serine protease</keyword>
<evidence type="ECO:0000259" key="10">
    <source>
        <dbReference type="PROSITE" id="PS50234"/>
    </source>
</evidence>
<evidence type="ECO:0000256" key="2">
    <source>
        <dbReference type="ARBA" id="ARBA00005228"/>
    </source>
</evidence>
<comment type="catalytic activity">
    <reaction evidence="1">
        <text>Hydrolysis of Pro-|-Xaa &gt;&gt; Ala-|-Xaa in oligopeptides.</text>
        <dbReference type="EC" id="3.4.21.26"/>
    </reaction>
</comment>
<dbReference type="Pfam" id="PF02897">
    <property type="entry name" value="Peptidase_S9_N"/>
    <property type="match status" value="1"/>
</dbReference>
<dbReference type="GO" id="GO:0005829">
    <property type="term" value="C:cytosol"/>
    <property type="evidence" value="ECO:0007669"/>
    <property type="project" value="TreeGrafter"/>
</dbReference>
<dbReference type="InterPro" id="IPR036465">
    <property type="entry name" value="vWFA_dom_sf"/>
</dbReference>
<dbReference type="PANTHER" id="PTHR42881">
    <property type="entry name" value="PROLYL ENDOPEPTIDASE"/>
    <property type="match status" value="1"/>
</dbReference>
<dbReference type="InterPro" id="IPR001304">
    <property type="entry name" value="C-type_lectin-like"/>
</dbReference>
<keyword evidence="11" id="KW-1185">Reference proteome</keyword>
<dbReference type="InterPro" id="IPR016187">
    <property type="entry name" value="CTDL_fold"/>
</dbReference>
<dbReference type="SUPFAM" id="SSF56436">
    <property type="entry name" value="C-type lectin-like"/>
    <property type="match status" value="1"/>
</dbReference>
<dbReference type="InterPro" id="IPR023302">
    <property type="entry name" value="Pept_S9A_N"/>
</dbReference>
<dbReference type="Gene3D" id="3.40.50.1820">
    <property type="entry name" value="alpha/beta hydrolase"/>
    <property type="match status" value="1"/>
</dbReference>
<keyword evidence="9" id="KW-0812">Transmembrane</keyword>
<feature type="transmembrane region" description="Helical" evidence="9">
    <location>
        <begin position="5"/>
        <end position="23"/>
    </location>
</feature>
<evidence type="ECO:0000313" key="11">
    <source>
        <dbReference type="Proteomes" id="UP000035681"/>
    </source>
</evidence>
<dbReference type="InterPro" id="IPR029058">
    <property type="entry name" value="AB_hydrolase_fold"/>
</dbReference>
<feature type="domain" description="VWFA" evidence="10">
    <location>
        <begin position="231"/>
        <end position="381"/>
    </location>
</feature>
<evidence type="ECO:0000256" key="4">
    <source>
        <dbReference type="ARBA" id="ARBA00016310"/>
    </source>
</evidence>
<dbReference type="InterPro" id="IPR002470">
    <property type="entry name" value="Peptidase_S9A"/>
</dbReference>
<evidence type="ECO:0000256" key="8">
    <source>
        <dbReference type="ARBA" id="ARBA00029698"/>
    </source>
</evidence>
<dbReference type="CDD" id="cd00037">
    <property type="entry name" value="CLECT"/>
    <property type="match status" value="1"/>
</dbReference>
<proteinExistence type="inferred from homology"/>
<dbReference type="InterPro" id="IPR016186">
    <property type="entry name" value="C-type_lectin-like/link_sf"/>
</dbReference>
<dbReference type="AlphaFoldDB" id="A0A0K0EHI8"/>
<dbReference type="SUPFAM" id="SSF50993">
    <property type="entry name" value="Peptidase/esterase 'gauge' domain"/>
    <property type="match status" value="1"/>
</dbReference>
<evidence type="ECO:0000256" key="1">
    <source>
        <dbReference type="ARBA" id="ARBA00001070"/>
    </source>
</evidence>
<accession>A0A0K0EHI8</accession>
<sequence>MIKLFYYIIFGVLVNFCYSYYNINAILTIDSSKDIGKLRFSGIKATITSLLKDNLIIFKNSTSGAKVGIVYYGSSIEKTYYINDFNNIEDVINTVINFKYLGGESESLTTIFRNVKNIINHETFRKTIPTWVIHFTLQPSLDCNYNDYQGACIITNELKNNGVIVTIVNIISDESIPSPTNKMGSPSYSLPGDSHLVENLYNIMKNISIYKESVNYSVNYCDKNISSLWIDIIFCIDTSINMEKRGVLSSFGSMISFLSTGFSYNTSNLFYSRVAVMTIGGDEVTIMTKLSDKKNLTTIIELLNQIIYTNSSTMNINKALDNVENMIALDKKGREKIPTMIVFLTAIDNYDCNSTLPPKFCSHASRIKDISNTFIVNIDVGLPPGVNFSGNSIASPGMDISNNENMLNRLVEIALNINCFCPTGFLQFISPNGITKSGECIFWQTIPAGYQSAQYACSTLGGTLADTTSMYKFLWLKKYSQNMPFWIGLNNMNSLKKFAWDSDKSLVSNKIIESLNVTNNNYTYCVLRTVSLILTINCKEKEIEKYLSTIRINVDEYPQAVRSKPCVIEEKFNRTISDCYRNLENENSEDFKNFISEVNKVSLNIFEKSENRKIINKTIHNYLKFNTNSLYTKVGEYYYYFASNSTKLQSILKRTKNYKKPGEDFINVREFDDTGNSEILDVFFSPDGKIIAYKLITNDNLVVLRFRYKNGKDLKDKLDIDEFTDSSFFFKNEGFIYSFITYKIKKEGISSIIYDVKNELYYHKFGTDQKNDKKLTGFNLPSKSLFDAILSNDGKYLFVKYYDEIKDMHLVYYCHFTRKNIFGKKIKMQLLTDIDGEKFSIIDSDKKYIYVYTNESSVYGGVMKIKILKNYKPMEKWVEIIGKNLKQSIKKVIPVGREYLVLNFKTYLEVYNKYSGKLLRQIKIDKGEIQDIWGNNKNYDFFISLSNIFVPQTIYRINLKQLKNKKLKKLVIETIIENLPKGISNSNNFKIEKKYYKSTDNVIIPLYMIYKKKLIKEKKSPVVLEVASDFTAKWDPVKSPSILSFINNLNGVWCMAGVRGSLTYDIKWLFDGVHLNRKNSFADFISGIKFLINNKYTTPAKLAIFDGHSGGIIPNVVSFERPDLIGAVVSKSPVLDLLRINEIKNPENLTKTLFGDIDIKHEFENLISFSPYNNIRINESSKYQWPSTLIFSPLLKPTYGSAHTAKYLAKLYYKFTKKSSLFQKNPVLGFFGNYSSFENDKDYHLENINERVNMTIFLQTALNLKWRN</sequence>
<dbReference type="GO" id="GO:0004252">
    <property type="term" value="F:serine-type endopeptidase activity"/>
    <property type="evidence" value="ECO:0007669"/>
    <property type="project" value="UniProtKB-EC"/>
</dbReference>
<evidence type="ECO:0000313" key="12">
    <source>
        <dbReference type="WBParaSite" id="SSTP_0000894300.1"/>
    </source>
</evidence>
<dbReference type="WBParaSite" id="TCONS_00003982.p1">
    <property type="protein sequence ID" value="TCONS_00003982.p1"/>
    <property type="gene ID" value="XLOC_000811"/>
</dbReference>
<dbReference type="InterPro" id="IPR002035">
    <property type="entry name" value="VWF_A"/>
</dbReference>
<name>A0A0K0EHI8_STRER</name>
<dbReference type="SUPFAM" id="SSF53300">
    <property type="entry name" value="vWA-like"/>
    <property type="match status" value="2"/>
</dbReference>
<comment type="similarity">
    <text evidence="2">Belongs to the peptidase S9A family.</text>
</comment>
<dbReference type="GO" id="GO:0070012">
    <property type="term" value="F:oligopeptidase activity"/>
    <property type="evidence" value="ECO:0007669"/>
    <property type="project" value="TreeGrafter"/>
</dbReference>
<keyword evidence="9" id="KW-0472">Membrane</keyword>
<dbReference type="PANTHER" id="PTHR42881:SF2">
    <property type="entry name" value="PROLYL ENDOPEPTIDASE"/>
    <property type="match status" value="1"/>
</dbReference>
<dbReference type="EC" id="3.4.21.26" evidence="3"/>